<comment type="similarity">
    <text evidence="2 10">Belongs to the glutamate--cysteine ligase type 3 family.</text>
</comment>
<dbReference type="PANTHER" id="PTHR11164">
    <property type="entry name" value="GLUTAMATE CYSTEINE LIGASE"/>
    <property type="match status" value="1"/>
</dbReference>
<comment type="pathway">
    <text evidence="1 10">Sulfur metabolism; glutathione biosynthesis; glutathione from L-cysteine and L-glutamate: step 1/2.</text>
</comment>
<protein>
    <recommendedName>
        <fullName evidence="3 10">Glutamate--cysteine ligase</fullName>
        <ecNumber evidence="3 10">6.3.2.2</ecNumber>
    </recommendedName>
    <alternativeName>
        <fullName evidence="9 10">Gamma-ECS</fullName>
    </alternativeName>
    <alternativeName>
        <fullName evidence="8 10">Gamma-glutamylcysteine synthetase</fullName>
    </alternativeName>
</protein>
<gene>
    <name evidence="11" type="ORF">ECRASSUSDP1_LOCUS2147</name>
</gene>
<evidence type="ECO:0000256" key="3">
    <source>
        <dbReference type="ARBA" id="ARBA00012220"/>
    </source>
</evidence>
<dbReference type="InterPro" id="IPR014746">
    <property type="entry name" value="Gln_synth/guanido_kin_cat_dom"/>
</dbReference>
<evidence type="ECO:0000256" key="9">
    <source>
        <dbReference type="ARBA" id="ARBA00032122"/>
    </source>
</evidence>
<sequence>MGFLSVISNALTWDEMEKAQDQIKLYGVLQAIKLYDTFKHLDKKLEDLKWGEELEYHVGKLDHKDKKAKIVVEGYKKVIEILKDIEQDEFDYQAEFGSWMVEAVPAKPYTIYDAKGPIEAFKSLHRRRKIVNDEIFMTGMIMSSLSSWPNLGAGDFFHTEDDKLYDVTDYEEYNKASNSEYILDDMTNPHPRFPAMMSSVRERRGKKVDIRVPLYPDENTGEGKIDGHKTPGEIHMDSQHFGMGASCVQITFEAQNIEHAKYMHDCFIPLGPIVGALGASAPIYKGQLANWDFRWNIIASSVDSRKDEELSPDHHNYMPKSRYAGMNHYLSDHPYFCGDGINDGYKLKINQEWFDKLKDSGMTDRLAYHFASLFSHDSLVIFEDRLEFDPDSTEHFENLNSTNWNSVRFKPPPSYDSPIGWRVEFRPVDIQTTDFENGAYVALLNLLTKVINDFDVDFSLPISLSDINMERAHEIDAVTKQKFWWRTNIVKEGSDYTKNPAKDNNWAFFGEPDQNNFDPSNFAEMTIAEILEGSEEYSYKGLLPLIDEYMALNKFSEEDLKFYNVIFKFLAQRGRGEVKTGARYMRDFVLNHPDYQKDSVVNEKICYDLVKETTLLGARLKWDESFLGVEGEELEYE</sequence>
<evidence type="ECO:0000256" key="7">
    <source>
        <dbReference type="ARBA" id="ARBA00022840"/>
    </source>
</evidence>
<organism evidence="11 12">
    <name type="scientific">Euplotes crassus</name>
    <dbReference type="NCBI Taxonomy" id="5936"/>
    <lineage>
        <taxon>Eukaryota</taxon>
        <taxon>Sar</taxon>
        <taxon>Alveolata</taxon>
        <taxon>Ciliophora</taxon>
        <taxon>Intramacronucleata</taxon>
        <taxon>Spirotrichea</taxon>
        <taxon>Hypotrichia</taxon>
        <taxon>Euplotida</taxon>
        <taxon>Euplotidae</taxon>
        <taxon>Moneuplotes</taxon>
    </lineage>
</organism>
<dbReference type="Gene3D" id="1.10.8.960">
    <property type="match status" value="1"/>
</dbReference>
<evidence type="ECO:0000256" key="6">
    <source>
        <dbReference type="ARBA" id="ARBA00022741"/>
    </source>
</evidence>
<evidence type="ECO:0000313" key="11">
    <source>
        <dbReference type="EMBL" id="CAI2360840.1"/>
    </source>
</evidence>
<keyword evidence="6 10" id="KW-0547">Nucleotide-binding</keyword>
<evidence type="ECO:0000313" key="12">
    <source>
        <dbReference type="Proteomes" id="UP001295684"/>
    </source>
</evidence>
<evidence type="ECO:0000256" key="1">
    <source>
        <dbReference type="ARBA" id="ARBA00005006"/>
    </source>
</evidence>
<dbReference type="InterPro" id="IPR004308">
    <property type="entry name" value="GCS"/>
</dbReference>
<dbReference type="GO" id="GO:0004357">
    <property type="term" value="F:glutamate-cysteine ligase activity"/>
    <property type="evidence" value="ECO:0007669"/>
    <property type="project" value="UniProtKB-UniRule"/>
</dbReference>
<dbReference type="SUPFAM" id="SSF55931">
    <property type="entry name" value="Glutamine synthetase/guanido kinase"/>
    <property type="match status" value="1"/>
</dbReference>
<comment type="catalytic activity">
    <reaction evidence="10">
        <text>L-cysteine + L-glutamate + ATP = gamma-L-glutamyl-L-cysteine + ADP + phosphate + H(+)</text>
        <dbReference type="Rhea" id="RHEA:13285"/>
        <dbReference type="ChEBI" id="CHEBI:15378"/>
        <dbReference type="ChEBI" id="CHEBI:29985"/>
        <dbReference type="ChEBI" id="CHEBI:30616"/>
        <dbReference type="ChEBI" id="CHEBI:35235"/>
        <dbReference type="ChEBI" id="CHEBI:43474"/>
        <dbReference type="ChEBI" id="CHEBI:58173"/>
        <dbReference type="ChEBI" id="CHEBI:456216"/>
        <dbReference type="EC" id="6.3.2.2"/>
    </reaction>
</comment>
<proteinExistence type="inferred from homology"/>
<dbReference type="Gene3D" id="3.30.590.50">
    <property type="match status" value="2"/>
</dbReference>
<dbReference type="Pfam" id="PF03074">
    <property type="entry name" value="GCS"/>
    <property type="match status" value="1"/>
</dbReference>
<evidence type="ECO:0000256" key="4">
    <source>
        <dbReference type="ARBA" id="ARBA00022598"/>
    </source>
</evidence>
<dbReference type="Proteomes" id="UP001295684">
    <property type="component" value="Unassembled WGS sequence"/>
</dbReference>
<keyword evidence="7 10" id="KW-0067">ATP-binding</keyword>
<keyword evidence="4 10" id="KW-0436">Ligase</keyword>
<dbReference type="GO" id="GO:0005524">
    <property type="term" value="F:ATP binding"/>
    <property type="evidence" value="ECO:0007669"/>
    <property type="project" value="UniProtKB-UniRule"/>
</dbReference>
<dbReference type="AlphaFoldDB" id="A0AAD1X800"/>
<keyword evidence="12" id="KW-1185">Reference proteome</keyword>
<evidence type="ECO:0000256" key="8">
    <source>
        <dbReference type="ARBA" id="ARBA00030585"/>
    </source>
</evidence>
<evidence type="ECO:0000256" key="5">
    <source>
        <dbReference type="ARBA" id="ARBA00022684"/>
    </source>
</evidence>
<evidence type="ECO:0000256" key="10">
    <source>
        <dbReference type="RuleBase" id="RU367135"/>
    </source>
</evidence>
<keyword evidence="5 10" id="KW-0317">Glutathione biosynthesis</keyword>
<name>A0AAD1X800_EUPCR</name>
<dbReference type="EMBL" id="CAMPGE010002036">
    <property type="protein sequence ID" value="CAI2360840.1"/>
    <property type="molecule type" value="Genomic_DNA"/>
</dbReference>
<dbReference type="GO" id="GO:0006750">
    <property type="term" value="P:glutathione biosynthetic process"/>
    <property type="evidence" value="ECO:0007669"/>
    <property type="project" value="UniProtKB-UniRule"/>
</dbReference>
<comment type="caution">
    <text evidence="11">The sequence shown here is derived from an EMBL/GenBank/DDBJ whole genome shotgun (WGS) entry which is preliminary data.</text>
</comment>
<dbReference type="EC" id="6.3.2.2" evidence="3 10"/>
<dbReference type="PANTHER" id="PTHR11164:SF0">
    <property type="entry name" value="GLUTAMATE--CYSTEINE LIGASE CATALYTIC SUBUNIT"/>
    <property type="match status" value="1"/>
</dbReference>
<accession>A0AAD1X800</accession>
<reference evidence="11" key="1">
    <citation type="submission" date="2023-07" db="EMBL/GenBank/DDBJ databases">
        <authorList>
            <consortium name="AG Swart"/>
            <person name="Singh M."/>
            <person name="Singh A."/>
            <person name="Seah K."/>
            <person name="Emmerich C."/>
        </authorList>
    </citation>
    <scope>NUCLEOTIDE SEQUENCE</scope>
    <source>
        <strain evidence="11">DP1</strain>
    </source>
</reference>
<evidence type="ECO:0000256" key="2">
    <source>
        <dbReference type="ARBA" id="ARBA00008100"/>
    </source>
</evidence>